<sequence length="195" mass="21408">MPLYSLETIKPTSEVLAAQEAKTYLAGANSLSYSPNYSPERVANSEFIQDLAQITLSHNLSPSIFLNDEEMVDLEELLASNQPDGVVADMWKDIDGVYLSNITRELNPDSSANPAACNANDPSWGAIITYPAPKCHNLTMPMGGIGGSDNGSLDEARLRYKIPTLKRYEEKRKEKTYTMRVEKVEGIYAATNIGG</sequence>
<name>A0A1R3JH89_9ROSI</name>
<dbReference type="EMBL" id="AWUE01016104">
    <property type="protein sequence ID" value="OMO94199.1"/>
    <property type="molecule type" value="Genomic_DNA"/>
</dbReference>
<dbReference type="AlphaFoldDB" id="A0A1R3JH89"/>
<accession>A0A1R3JH89</accession>
<proteinExistence type="predicted"/>
<evidence type="ECO:0000313" key="2">
    <source>
        <dbReference type="Proteomes" id="UP000187203"/>
    </source>
</evidence>
<gene>
    <name evidence="1" type="ORF">COLO4_16474</name>
</gene>
<reference evidence="2" key="1">
    <citation type="submission" date="2013-09" db="EMBL/GenBank/DDBJ databases">
        <title>Corchorus olitorius genome sequencing.</title>
        <authorList>
            <person name="Alam M."/>
            <person name="Haque M.S."/>
            <person name="Islam M.S."/>
            <person name="Emdad E.M."/>
            <person name="Islam M.M."/>
            <person name="Ahmed B."/>
            <person name="Halim A."/>
            <person name="Hossen Q.M.M."/>
            <person name="Hossain M.Z."/>
            <person name="Ahmed R."/>
            <person name="Khan M.M."/>
            <person name="Islam R."/>
            <person name="Rashid M.M."/>
            <person name="Khan S.A."/>
            <person name="Rahman M.S."/>
            <person name="Alam M."/>
            <person name="Yahiya A.S."/>
            <person name="Khan M.S."/>
            <person name="Azam M.S."/>
            <person name="Haque T."/>
            <person name="Lashkar M.Z.H."/>
            <person name="Akhand A.I."/>
            <person name="Morshed G."/>
            <person name="Roy S."/>
            <person name="Uddin K.S."/>
            <person name="Rabeya T."/>
            <person name="Hossain A.S."/>
            <person name="Chowdhury A."/>
            <person name="Snigdha A.R."/>
            <person name="Mortoza M.S."/>
            <person name="Matin S.A."/>
            <person name="Hoque S.M.E."/>
            <person name="Islam M.K."/>
            <person name="Roy D.K."/>
            <person name="Haider R."/>
            <person name="Moosa M.M."/>
            <person name="Elias S.M."/>
            <person name="Hasan A.M."/>
            <person name="Jahan S."/>
            <person name="Shafiuddin M."/>
            <person name="Mahmood N."/>
            <person name="Shommy N.S."/>
        </authorList>
    </citation>
    <scope>NUCLEOTIDE SEQUENCE [LARGE SCALE GENOMIC DNA]</scope>
    <source>
        <strain evidence="2">cv. O-4</strain>
    </source>
</reference>
<evidence type="ECO:0000313" key="1">
    <source>
        <dbReference type="EMBL" id="OMO94199.1"/>
    </source>
</evidence>
<keyword evidence="2" id="KW-1185">Reference proteome</keyword>
<comment type="caution">
    <text evidence="1">The sequence shown here is derived from an EMBL/GenBank/DDBJ whole genome shotgun (WGS) entry which is preliminary data.</text>
</comment>
<organism evidence="1 2">
    <name type="scientific">Corchorus olitorius</name>
    <dbReference type="NCBI Taxonomy" id="93759"/>
    <lineage>
        <taxon>Eukaryota</taxon>
        <taxon>Viridiplantae</taxon>
        <taxon>Streptophyta</taxon>
        <taxon>Embryophyta</taxon>
        <taxon>Tracheophyta</taxon>
        <taxon>Spermatophyta</taxon>
        <taxon>Magnoliopsida</taxon>
        <taxon>eudicotyledons</taxon>
        <taxon>Gunneridae</taxon>
        <taxon>Pentapetalae</taxon>
        <taxon>rosids</taxon>
        <taxon>malvids</taxon>
        <taxon>Malvales</taxon>
        <taxon>Malvaceae</taxon>
        <taxon>Grewioideae</taxon>
        <taxon>Apeibeae</taxon>
        <taxon>Corchorus</taxon>
    </lineage>
</organism>
<dbReference type="Proteomes" id="UP000187203">
    <property type="component" value="Unassembled WGS sequence"/>
</dbReference>
<protein>
    <submittedName>
        <fullName evidence="1">2-isopropylmalate synthase 2, chloroplastic-like protein</fullName>
    </submittedName>
</protein>